<sequence>MTCHYVMQPGAKGNYWFHIYSAEVQSTVMGSTNSQPQPTAGTARDAHWDTRPIHDPVTASWNLRISQADSQKMIHGFIPKEMEDKWLCYSTTPDNAQGITVVHLCRSWGKTEQIALKVQQADAVNDASGSSQTWIILDITWERRVGEQDLGEQEAKEDTIRVCNYILDCALPEDEPESYLPAK</sequence>
<protein>
    <submittedName>
        <fullName evidence="2">Uncharacterized protein</fullName>
    </submittedName>
</protein>
<evidence type="ECO:0000256" key="1">
    <source>
        <dbReference type="SAM" id="MobiDB-lite"/>
    </source>
</evidence>
<evidence type="ECO:0000313" key="3">
    <source>
        <dbReference type="Proteomes" id="UP000030151"/>
    </source>
</evidence>
<reference evidence="2 3" key="1">
    <citation type="submission" date="2014-02" db="EMBL/GenBank/DDBJ databases">
        <title>The genome sequence of the entomopathogenic fungus Metarhizium robertsii ARSEF 2575.</title>
        <authorList>
            <person name="Giuliano Garisto Donzelli B."/>
            <person name="Roe B.A."/>
            <person name="Macmil S.L."/>
            <person name="Krasnoff S.B."/>
            <person name="Gibson D.M."/>
        </authorList>
    </citation>
    <scope>NUCLEOTIDE SEQUENCE [LARGE SCALE GENOMIC DNA]</scope>
    <source>
        <strain evidence="2 3">ARSEF 2575</strain>
    </source>
</reference>
<dbReference type="Proteomes" id="UP000030151">
    <property type="component" value="Unassembled WGS sequence"/>
</dbReference>
<feature type="region of interest" description="Disordered" evidence="1">
    <location>
        <begin position="30"/>
        <end position="50"/>
    </location>
</feature>
<organism evidence="2 3">
    <name type="scientific">Metarhizium robertsii</name>
    <dbReference type="NCBI Taxonomy" id="568076"/>
    <lineage>
        <taxon>Eukaryota</taxon>
        <taxon>Fungi</taxon>
        <taxon>Dikarya</taxon>
        <taxon>Ascomycota</taxon>
        <taxon>Pezizomycotina</taxon>
        <taxon>Sordariomycetes</taxon>
        <taxon>Hypocreomycetidae</taxon>
        <taxon>Hypocreales</taxon>
        <taxon>Clavicipitaceae</taxon>
        <taxon>Metarhizium</taxon>
    </lineage>
</organism>
<feature type="compositionally biased region" description="Polar residues" evidence="1">
    <location>
        <begin position="30"/>
        <end position="40"/>
    </location>
</feature>
<name>A0A014P319_9HYPO</name>
<dbReference type="HOGENOM" id="CLU_118689_0_0_1"/>
<dbReference type="eggNOG" id="ENOG502RU96">
    <property type="taxonomic scope" value="Eukaryota"/>
</dbReference>
<dbReference type="EMBL" id="JELW01000066">
    <property type="protein sequence ID" value="EXU95754.1"/>
    <property type="molecule type" value="Genomic_DNA"/>
</dbReference>
<accession>A0A014P319</accession>
<dbReference type="AlphaFoldDB" id="A0A014P319"/>
<proteinExistence type="predicted"/>
<evidence type="ECO:0000313" key="2">
    <source>
        <dbReference type="EMBL" id="EXU95754.1"/>
    </source>
</evidence>
<gene>
    <name evidence="2" type="ORF">X797_011153</name>
</gene>
<comment type="caution">
    <text evidence="2">The sequence shown here is derived from an EMBL/GenBank/DDBJ whole genome shotgun (WGS) entry which is preliminary data.</text>
</comment>